<dbReference type="InterPro" id="IPR055190">
    <property type="entry name" value="ATP-synt_VA_C"/>
</dbReference>
<dbReference type="EMBL" id="LLZG01000399">
    <property type="protein sequence ID" value="KUL22181.1"/>
    <property type="molecule type" value="Genomic_DNA"/>
</dbReference>
<gene>
    <name evidence="9" type="ORF">ADL12_42895</name>
</gene>
<comment type="caution">
    <text evidence="9">The sequence shown here is derived from an EMBL/GenBank/DDBJ whole genome shotgun (WGS) entry which is preliminary data.</text>
</comment>
<keyword evidence="10" id="KW-1185">Reference proteome</keyword>
<dbReference type="Gene3D" id="2.40.50.100">
    <property type="match status" value="1"/>
</dbReference>
<dbReference type="Pfam" id="PF02874">
    <property type="entry name" value="ATP-synt_ab_N"/>
    <property type="match status" value="1"/>
</dbReference>
<dbReference type="Pfam" id="PF22919">
    <property type="entry name" value="ATP-synt_VA_C"/>
    <property type="match status" value="1"/>
</dbReference>
<dbReference type="Pfam" id="PF16886">
    <property type="entry name" value="ATP-synt_ab_Xtn"/>
    <property type="match status" value="1"/>
</dbReference>
<dbReference type="InterPro" id="IPR027417">
    <property type="entry name" value="P-loop_NTPase"/>
</dbReference>
<organism evidence="9 10">
    <name type="scientific">Streptomyces regalis</name>
    <dbReference type="NCBI Taxonomy" id="68262"/>
    <lineage>
        <taxon>Bacteria</taxon>
        <taxon>Bacillati</taxon>
        <taxon>Actinomycetota</taxon>
        <taxon>Actinomycetes</taxon>
        <taxon>Kitasatosporales</taxon>
        <taxon>Streptomycetaceae</taxon>
        <taxon>Streptomyces</taxon>
    </lineage>
</organism>
<dbReference type="InterPro" id="IPR000194">
    <property type="entry name" value="ATPase_F1/V1/A1_a/bsu_nucl-bd"/>
</dbReference>
<keyword evidence="3" id="KW-0547">Nucleotide-binding</keyword>
<reference evidence="10" key="1">
    <citation type="submission" date="2015-10" db="EMBL/GenBank/DDBJ databases">
        <authorList>
            <person name="Ju K.-S."/>
            <person name="Doroghazi J.R."/>
            <person name="Metcalf W.W."/>
        </authorList>
    </citation>
    <scope>NUCLEOTIDE SEQUENCE [LARGE SCALE GENOMIC DNA]</scope>
    <source>
        <strain evidence="10">NRRL 3151</strain>
    </source>
</reference>
<dbReference type="GO" id="GO:0046961">
    <property type="term" value="F:proton-transporting ATPase activity, rotational mechanism"/>
    <property type="evidence" value="ECO:0007669"/>
    <property type="project" value="InterPro"/>
</dbReference>
<dbReference type="InterPro" id="IPR024034">
    <property type="entry name" value="ATPase_F1/V1_b/a_C"/>
</dbReference>
<evidence type="ECO:0000256" key="1">
    <source>
        <dbReference type="ARBA" id="ARBA00008936"/>
    </source>
</evidence>
<dbReference type="InterPro" id="IPR003593">
    <property type="entry name" value="AAA+_ATPase"/>
</dbReference>
<dbReference type="GO" id="GO:0045259">
    <property type="term" value="C:proton-transporting ATP synthase complex"/>
    <property type="evidence" value="ECO:0007669"/>
    <property type="project" value="UniProtKB-ARBA"/>
</dbReference>
<accession>A0A117MKH7</accession>
<dbReference type="GO" id="GO:0006754">
    <property type="term" value="P:ATP biosynthetic process"/>
    <property type="evidence" value="ECO:0007669"/>
    <property type="project" value="UniProtKB-KW"/>
</dbReference>
<dbReference type="CDD" id="cd18111">
    <property type="entry name" value="ATP-synt_V_A-type_alpha_C"/>
    <property type="match status" value="1"/>
</dbReference>
<comment type="similarity">
    <text evidence="1">Belongs to the ATPase alpha/beta chains family.</text>
</comment>
<evidence type="ECO:0000259" key="8">
    <source>
        <dbReference type="SMART" id="SM00382"/>
    </source>
</evidence>
<proteinExistence type="inferred from homology"/>
<evidence type="ECO:0000256" key="4">
    <source>
        <dbReference type="ARBA" id="ARBA00022840"/>
    </source>
</evidence>
<dbReference type="PANTHER" id="PTHR43607">
    <property type="entry name" value="V-TYPE PROTON ATPASE CATALYTIC SUBUNIT A"/>
    <property type="match status" value="1"/>
</dbReference>
<sequence length="590" mass="62015">MGAVTEAAGTHPQPAARPPVSRILRVTGPLVEMEYTGGIAMYDLVSIGPAGLPGEVVAISGDVVTVQAYEYTGGLAPGQTALPQGRPLSVRLGPELLGGIFDGLLRPLSGAGEWLLPGAHRGSAGERTWSFSPLVTEGEQVAEGQALAEIRDAGPVQVKVLVPPGCGGTVDEIATAGDRPLDTVVAVVGGTEVPVGALWPVRRPRPVRERVDSHDALNTGQRVIDLLFPVARGSTVAVPGGFGTGKTVLLQQIAKWCDADVIVYVGCGERGNEMADVITELAELKDPRTGGRLTDRTVTIANTSNMPMMAREASVYTGVTVAEYFRDMGLDVVVIADSTSRWAEALREFASRTGDLPAEEGYPAGLASAIAAFYERAAAVTTLGGDRGSVTVIGAVSPPGGDMAEPVTAHTERFVRCLWTLDRDLAYARHYPALSWAGSFSRDVPVLAAGHRTAGDPVWARRRDRVGAVLAEADRLADLVDLIGIAALPARERISVLAGRLVREGVLQQSALSERDAYCGPEKTAALADAVLTVADRCRELVDSGIPAASVEEIDFGPVLRAREDTGPHDAAGVATRRDAMLARLGEMWP</sequence>
<dbReference type="SUPFAM" id="SSF52540">
    <property type="entry name" value="P-loop containing nucleoside triphosphate hydrolases"/>
    <property type="match status" value="1"/>
</dbReference>
<keyword evidence="2" id="KW-0813">Transport</keyword>
<dbReference type="CDD" id="cd01134">
    <property type="entry name" value="V_A-ATPase_A"/>
    <property type="match status" value="1"/>
</dbReference>
<keyword evidence="5" id="KW-1278">Translocase</keyword>
<dbReference type="SUPFAM" id="SSF50615">
    <property type="entry name" value="N-terminal domain of alpha and beta subunits of F1 ATP synthase"/>
    <property type="match status" value="1"/>
</dbReference>
<name>A0A117MKH7_9ACTN</name>
<dbReference type="OrthoDB" id="9801639at2"/>
<evidence type="ECO:0000313" key="9">
    <source>
        <dbReference type="EMBL" id="KUL22181.1"/>
    </source>
</evidence>
<evidence type="ECO:0000256" key="3">
    <source>
        <dbReference type="ARBA" id="ARBA00022741"/>
    </source>
</evidence>
<dbReference type="Gene3D" id="1.10.1140.10">
    <property type="entry name" value="Bovine Mitochondrial F1-atpase, Atp Synthase Beta Chain, Chain D, domain 3"/>
    <property type="match status" value="1"/>
</dbReference>
<dbReference type="AlphaFoldDB" id="A0A117MKH7"/>
<dbReference type="Gene3D" id="3.40.50.300">
    <property type="entry name" value="P-loop containing nucleotide triphosphate hydrolases"/>
    <property type="match status" value="1"/>
</dbReference>
<evidence type="ECO:0000256" key="2">
    <source>
        <dbReference type="ARBA" id="ARBA00022448"/>
    </source>
</evidence>
<dbReference type="InterPro" id="IPR004100">
    <property type="entry name" value="ATPase_F1/V1/A1_a/bsu_N"/>
</dbReference>
<dbReference type="SUPFAM" id="SSF47917">
    <property type="entry name" value="C-terminal domain of alpha and beta subunits of F1 ATP synthase"/>
    <property type="match status" value="1"/>
</dbReference>
<dbReference type="Proteomes" id="UP000053923">
    <property type="component" value="Unassembled WGS sequence"/>
</dbReference>
<protein>
    <submittedName>
        <fullName evidence="9">ATPase</fullName>
    </submittedName>
</protein>
<keyword evidence="7" id="KW-0066">ATP synthesis</keyword>
<dbReference type="Pfam" id="PF00006">
    <property type="entry name" value="ATP-synt_ab"/>
    <property type="match status" value="1"/>
</dbReference>
<dbReference type="Gene3D" id="2.40.30.20">
    <property type="match status" value="1"/>
</dbReference>
<dbReference type="PANTHER" id="PTHR43607:SF1">
    <property type="entry name" value="H(+)-TRANSPORTING TWO-SECTOR ATPASE"/>
    <property type="match status" value="1"/>
</dbReference>
<keyword evidence="6" id="KW-0406">Ion transport</keyword>
<evidence type="ECO:0000256" key="7">
    <source>
        <dbReference type="ARBA" id="ARBA00023310"/>
    </source>
</evidence>
<dbReference type="SMART" id="SM00382">
    <property type="entry name" value="AAA"/>
    <property type="match status" value="1"/>
</dbReference>
<dbReference type="RefSeq" id="WP_062713675.1">
    <property type="nucleotide sequence ID" value="NZ_LLZG01000399.1"/>
</dbReference>
<dbReference type="NCBIfam" id="NF003220">
    <property type="entry name" value="PRK04192.1"/>
    <property type="match status" value="1"/>
</dbReference>
<evidence type="ECO:0000256" key="6">
    <source>
        <dbReference type="ARBA" id="ARBA00023065"/>
    </source>
</evidence>
<dbReference type="InterPro" id="IPR022878">
    <property type="entry name" value="V-ATPase_asu"/>
</dbReference>
<evidence type="ECO:0000313" key="10">
    <source>
        <dbReference type="Proteomes" id="UP000053923"/>
    </source>
</evidence>
<feature type="domain" description="AAA+ ATPase" evidence="8">
    <location>
        <begin position="232"/>
        <end position="418"/>
    </location>
</feature>
<dbReference type="InterPro" id="IPR036121">
    <property type="entry name" value="ATPase_F1/V1/A1_a/bsu_N_sf"/>
</dbReference>
<dbReference type="InterPro" id="IPR023366">
    <property type="entry name" value="ATP_synth_asu-like_sf"/>
</dbReference>
<dbReference type="GO" id="GO:0005524">
    <property type="term" value="F:ATP binding"/>
    <property type="evidence" value="ECO:0007669"/>
    <property type="project" value="UniProtKB-KW"/>
</dbReference>
<dbReference type="InterPro" id="IPR031686">
    <property type="entry name" value="ATP-synth_a_Xtn"/>
</dbReference>
<evidence type="ECO:0000256" key="5">
    <source>
        <dbReference type="ARBA" id="ARBA00022967"/>
    </source>
</evidence>
<keyword evidence="4" id="KW-0067">ATP-binding</keyword>